<accession>A0A1F6NVM0</accession>
<reference evidence="2 3" key="1">
    <citation type="journal article" date="2016" name="Nat. Commun.">
        <title>Thousands of microbial genomes shed light on interconnected biogeochemical processes in an aquifer system.</title>
        <authorList>
            <person name="Anantharaman K."/>
            <person name="Brown C.T."/>
            <person name="Hug L.A."/>
            <person name="Sharon I."/>
            <person name="Castelle C.J."/>
            <person name="Probst A.J."/>
            <person name="Thomas B.C."/>
            <person name="Singh A."/>
            <person name="Wilkins M.J."/>
            <person name="Karaoz U."/>
            <person name="Brodie E.L."/>
            <person name="Williams K.H."/>
            <person name="Hubbard S.S."/>
            <person name="Banfield J.F."/>
        </authorList>
    </citation>
    <scope>NUCLEOTIDE SEQUENCE [LARGE SCALE GENOMIC DNA]</scope>
</reference>
<feature type="transmembrane region" description="Helical" evidence="1">
    <location>
        <begin position="103"/>
        <end position="125"/>
    </location>
</feature>
<proteinExistence type="predicted"/>
<evidence type="ECO:0000313" key="3">
    <source>
        <dbReference type="Proteomes" id="UP000177907"/>
    </source>
</evidence>
<evidence type="ECO:0000313" key="2">
    <source>
        <dbReference type="EMBL" id="OGH87992.1"/>
    </source>
</evidence>
<protein>
    <submittedName>
        <fullName evidence="2">Uncharacterized protein</fullName>
    </submittedName>
</protein>
<feature type="transmembrane region" description="Helical" evidence="1">
    <location>
        <begin position="60"/>
        <end position="82"/>
    </location>
</feature>
<comment type="caution">
    <text evidence="2">The sequence shown here is derived from an EMBL/GenBank/DDBJ whole genome shotgun (WGS) entry which is preliminary data.</text>
</comment>
<name>A0A1F6NVM0_9BACT</name>
<keyword evidence="1" id="KW-0812">Transmembrane</keyword>
<dbReference type="Proteomes" id="UP000177907">
    <property type="component" value="Unassembled WGS sequence"/>
</dbReference>
<keyword evidence="1" id="KW-0472">Membrane</keyword>
<sequence length="267" mass="28240">MKFKIIILLFVVALGVFSFFVIATKATTADYGLSDSGAKAGYIADAKEPNVGQWADLLSLVGQVLGIVLAMIGVALFGLMLYGGGRWLIARGNQEDITKAQDIIQAALIGMAIIFVSLGVGNWVIGKLAGGGSGGHGEVGCTPKYTDVMTAEQQLAVQQAQCGDKDEEQCLAETTYCDWKEGGGDILDEVPGKCMGGDISPDQFCTSFCNLQRDQDVAGVCDGACSMENGQGVPGGQTRFSITDLCAEADTQDMCGYYSPYCFWQPD</sequence>
<dbReference type="STRING" id="1798704.A3J93_02360"/>
<dbReference type="AlphaFoldDB" id="A0A1F6NVM0"/>
<evidence type="ECO:0000256" key="1">
    <source>
        <dbReference type="SAM" id="Phobius"/>
    </source>
</evidence>
<gene>
    <name evidence="2" type="ORF">A3J93_02360</name>
</gene>
<organism evidence="2 3">
    <name type="scientific">Candidatus Magasanikbacteria bacterium RIFOXYC2_FULL_42_28</name>
    <dbReference type="NCBI Taxonomy" id="1798704"/>
    <lineage>
        <taxon>Bacteria</taxon>
        <taxon>Candidatus Magasanikiibacteriota</taxon>
    </lineage>
</organism>
<dbReference type="EMBL" id="MFQZ01000008">
    <property type="protein sequence ID" value="OGH87992.1"/>
    <property type="molecule type" value="Genomic_DNA"/>
</dbReference>
<keyword evidence="1" id="KW-1133">Transmembrane helix</keyword>